<proteinExistence type="inferred from homology"/>
<dbReference type="Pfam" id="PF11967">
    <property type="entry name" value="RecO_N"/>
    <property type="match status" value="1"/>
</dbReference>
<dbReference type="OrthoDB" id="9804792at2"/>
<reference evidence="10 11" key="1">
    <citation type="submission" date="2019-01" db="EMBL/GenBank/DDBJ databases">
        <title>Pseudolysobacter antarctica gen. nov., sp. nov., isolated from Fildes Peninsula, Antarctica.</title>
        <authorList>
            <person name="Wei Z."/>
            <person name="Peng F."/>
        </authorList>
    </citation>
    <scope>NUCLEOTIDE SEQUENCE [LARGE SCALE GENOMIC DNA]</scope>
    <source>
        <strain evidence="10 11">AQ6-296</strain>
    </source>
</reference>
<gene>
    <name evidence="8 10" type="primary">recO</name>
    <name evidence="10" type="ORF">ELE36_09855</name>
</gene>
<protein>
    <recommendedName>
        <fullName evidence="3 8">DNA repair protein RecO</fullName>
    </recommendedName>
    <alternativeName>
        <fullName evidence="7 8">Recombination protein O</fullName>
    </alternativeName>
</protein>
<dbReference type="HAMAP" id="MF_00201">
    <property type="entry name" value="RecO"/>
    <property type="match status" value="1"/>
</dbReference>
<evidence type="ECO:0000256" key="3">
    <source>
        <dbReference type="ARBA" id="ARBA00021310"/>
    </source>
</evidence>
<dbReference type="PANTHER" id="PTHR33991:SF1">
    <property type="entry name" value="DNA REPAIR PROTEIN RECO"/>
    <property type="match status" value="1"/>
</dbReference>
<dbReference type="GO" id="GO:0006302">
    <property type="term" value="P:double-strand break repair"/>
    <property type="evidence" value="ECO:0007669"/>
    <property type="project" value="TreeGrafter"/>
</dbReference>
<sequence length="240" mass="26496">MRVEQQAAYVLHARAYRETSLLLELFTPDHGRIGAIARGVRGASQRGARAILQPLQPLFCTWTARGELATLGNVEAAASPLVLHGELLLCAMYVNELVLRLTARQDAHPEAFSAYEQCLQRLAVGESPSWTLRRFERDLLEHIGYALVLDHEPDTGLPLLAGTNYSYHAEVGPRPWTTASTGICLRGEYLLALAADQMPEAAALTVLRRMLRGVISFHLGGVNLRAWSLLQPLPQGQQNR</sequence>
<evidence type="ECO:0000256" key="4">
    <source>
        <dbReference type="ARBA" id="ARBA00022763"/>
    </source>
</evidence>
<evidence type="ECO:0000259" key="9">
    <source>
        <dbReference type="Pfam" id="PF11967"/>
    </source>
</evidence>
<dbReference type="EMBL" id="CP035704">
    <property type="protein sequence ID" value="QBB70643.1"/>
    <property type="molecule type" value="Genomic_DNA"/>
</dbReference>
<accession>A0A411HJH0</accession>
<dbReference type="InterPro" id="IPR037278">
    <property type="entry name" value="ARFGAP/RecO"/>
</dbReference>
<dbReference type="GO" id="GO:0006310">
    <property type="term" value="P:DNA recombination"/>
    <property type="evidence" value="ECO:0007669"/>
    <property type="project" value="UniProtKB-UniRule"/>
</dbReference>
<keyword evidence="4 8" id="KW-0227">DNA damage</keyword>
<keyword evidence="5 8" id="KW-0233">DNA recombination</keyword>
<evidence type="ECO:0000256" key="7">
    <source>
        <dbReference type="ARBA" id="ARBA00033409"/>
    </source>
</evidence>
<dbReference type="SUPFAM" id="SSF50249">
    <property type="entry name" value="Nucleic acid-binding proteins"/>
    <property type="match status" value="1"/>
</dbReference>
<comment type="similarity">
    <text evidence="2 8">Belongs to the RecO family.</text>
</comment>
<dbReference type="Proteomes" id="UP000291562">
    <property type="component" value="Chromosome"/>
</dbReference>
<keyword evidence="11" id="KW-1185">Reference proteome</keyword>
<comment type="function">
    <text evidence="1 8">Involved in DNA repair and RecF pathway recombination.</text>
</comment>
<dbReference type="PANTHER" id="PTHR33991">
    <property type="entry name" value="DNA REPAIR PROTEIN RECO"/>
    <property type="match status" value="1"/>
</dbReference>
<dbReference type="Pfam" id="PF02565">
    <property type="entry name" value="RecO_C"/>
    <property type="match status" value="1"/>
</dbReference>
<dbReference type="NCBIfam" id="TIGR00613">
    <property type="entry name" value="reco"/>
    <property type="match status" value="1"/>
</dbReference>
<dbReference type="KEGG" id="xbc:ELE36_09855"/>
<evidence type="ECO:0000256" key="2">
    <source>
        <dbReference type="ARBA" id="ARBA00007452"/>
    </source>
</evidence>
<evidence type="ECO:0000256" key="1">
    <source>
        <dbReference type="ARBA" id="ARBA00003065"/>
    </source>
</evidence>
<evidence type="ECO:0000313" key="11">
    <source>
        <dbReference type="Proteomes" id="UP000291562"/>
    </source>
</evidence>
<dbReference type="RefSeq" id="WP_129832900.1">
    <property type="nucleotide sequence ID" value="NZ_CP035704.1"/>
</dbReference>
<evidence type="ECO:0000313" key="10">
    <source>
        <dbReference type="EMBL" id="QBB70643.1"/>
    </source>
</evidence>
<evidence type="ECO:0000256" key="6">
    <source>
        <dbReference type="ARBA" id="ARBA00023204"/>
    </source>
</evidence>
<name>A0A411HJH0_9GAMM</name>
<dbReference type="Gene3D" id="1.20.1440.120">
    <property type="entry name" value="Recombination protein O, C-terminal domain"/>
    <property type="match status" value="1"/>
</dbReference>
<dbReference type="SUPFAM" id="SSF57863">
    <property type="entry name" value="ArfGap/RecO-like zinc finger"/>
    <property type="match status" value="1"/>
</dbReference>
<keyword evidence="6 8" id="KW-0234">DNA repair</keyword>
<dbReference type="InterPro" id="IPR003717">
    <property type="entry name" value="RecO"/>
</dbReference>
<dbReference type="InterPro" id="IPR012340">
    <property type="entry name" value="NA-bd_OB-fold"/>
</dbReference>
<organism evidence="10 11">
    <name type="scientific">Pseudolysobacter antarcticus</name>
    <dbReference type="NCBI Taxonomy" id="2511995"/>
    <lineage>
        <taxon>Bacteria</taxon>
        <taxon>Pseudomonadati</taxon>
        <taxon>Pseudomonadota</taxon>
        <taxon>Gammaproteobacteria</taxon>
        <taxon>Lysobacterales</taxon>
        <taxon>Rhodanobacteraceae</taxon>
        <taxon>Pseudolysobacter</taxon>
    </lineage>
</organism>
<dbReference type="AlphaFoldDB" id="A0A411HJH0"/>
<evidence type="ECO:0000256" key="5">
    <source>
        <dbReference type="ARBA" id="ARBA00023172"/>
    </source>
</evidence>
<dbReference type="GO" id="GO:0043590">
    <property type="term" value="C:bacterial nucleoid"/>
    <property type="evidence" value="ECO:0007669"/>
    <property type="project" value="TreeGrafter"/>
</dbReference>
<dbReference type="InterPro" id="IPR042242">
    <property type="entry name" value="RecO_C"/>
</dbReference>
<evidence type="ECO:0000256" key="8">
    <source>
        <dbReference type="HAMAP-Rule" id="MF_00201"/>
    </source>
</evidence>
<feature type="domain" description="DNA replication/recombination mediator RecO N-terminal" evidence="9">
    <location>
        <begin position="1"/>
        <end position="78"/>
    </location>
</feature>
<dbReference type="Gene3D" id="2.40.50.140">
    <property type="entry name" value="Nucleic acid-binding proteins"/>
    <property type="match status" value="1"/>
</dbReference>
<dbReference type="InterPro" id="IPR022572">
    <property type="entry name" value="DNA_rep/recomb_RecO_N"/>
</dbReference>